<protein>
    <submittedName>
        <fullName evidence="1">Uncharacterized protein</fullName>
    </submittedName>
</protein>
<accession>A0ABR9WRD2</accession>
<organism evidence="1 2">
    <name type="scientific">Flavobacterium proteolyticum</name>
    <dbReference type="NCBI Taxonomy" id="2911683"/>
    <lineage>
        <taxon>Bacteria</taxon>
        <taxon>Pseudomonadati</taxon>
        <taxon>Bacteroidota</taxon>
        <taxon>Flavobacteriia</taxon>
        <taxon>Flavobacteriales</taxon>
        <taxon>Flavobacteriaceae</taxon>
        <taxon>Flavobacterium</taxon>
    </lineage>
</organism>
<proteinExistence type="predicted"/>
<gene>
    <name evidence="1" type="ORF">IM755_04915</name>
</gene>
<comment type="caution">
    <text evidence="1">The sequence shown here is derived from an EMBL/GenBank/DDBJ whole genome shotgun (WGS) entry which is preliminary data.</text>
</comment>
<evidence type="ECO:0000313" key="2">
    <source>
        <dbReference type="Proteomes" id="UP000656274"/>
    </source>
</evidence>
<name>A0ABR9WRD2_9FLAO</name>
<dbReference type="EMBL" id="JADFTZ010000001">
    <property type="protein sequence ID" value="MBE9576044.1"/>
    <property type="molecule type" value="Genomic_DNA"/>
</dbReference>
<dbReference type="Proteomes" id="UP000656274">
    <property type="component" value="Unassembled WGS sequence"/>
</dbReference>
<keyword evidence="2" id="KW-1185">Reference proteome</keyword>
<dbReference type="RefSeq" id="WP_194094182.1">
    <property type="nucleotide sequence ID" value="NZ_JADFTZ010000001.1"/>
</dbReference>
<evidence type="ECO:0000313" key="1">
    <source>
        <dbReference type="EMBL" id="MBE9576044.1"/>
    </source>
</evidence>
<sequence length="409" mass="48529">MIKKVFLLFLFFQLGFGQKVINDSLISKFEKDLVYKAIEVSKLPDLRNDTLSDFYFRLNHTDLMIDLYKDNYGKLILKSTQYFVKEKSNIVKDTIIFTKLHDSNIANWLYTNVSNSKLEDMIPAKNDSFGKAGVFMSDDYYLEFSNKKQYIIKSFRFSDLDTISENYSLKDLINDSFEKMEIEKLKKEFREDLPGGFSYLKKNGYMFYKLHNSFVILDYLGDYRLPFGFISYYYVNKIAKKRFNLGVSINYQVGFNGNSSVKTYVNKYNLFSDNRSYSDLIRFSYEKHDLDYIKSVEQFENYKINYAFSIYKYFNLGISYNQLVIDSRFNGLDLSISKNIESIELKPYYEINLYENHLTNYVVGVSKTIKFNIHEKSIRIYSNLYYEKLFDFKSLNFSLQIPLLNFGLN</sequence>
<reference evidence="1 2" key="1">
    <citation type="submission" date="2020-10" db="EMBL/GenBank/DDBJ databases">
        <title>The genome sequence of Flavobacterium aquaticum 1Y8A.</title>
        <authorList>
            <person name="Liu Y."/>
        </authorList>
    </citation>
    <scope>NUCLEOTIDE SEQUENCE [LARGE SCALE GENOMIC DNA]</scope>
    <source>
        <strain evidence="1 2">1Y8A</strain>
    </source>
</reference>